<sequence>MGDVVWIEQSVEEQSSEAPTSSALPSSIDVVDSCTVTSEGDNHAVKAPEPEQNTVIQNPTIVPETNTAQLHVVAEDADTTAQIEDKSTALSDDSSTLVEEVPQQKQELQNAEIPGNAEPVSKIRWAENDTVIGAETNQNEPKGAQESISSSTTNENKPPSETKLTTTQNSVPETSNNNVHNYPNGVNETDFQLDEYER</sequence>
<feature type="compositionally biased region" description="Polar residues" evidence="1">
    <location>
        <begin position="135"/>
        <end position="175"/>
    </location>
</feature>
<dbReference type="EMBL" id="JAKKPZ010000011">
    <property type="protein sequence ID" value="KAI1715549.1"/>
    <property type="molecule type" value="Genomic_DNA"/>
</dbReference>
<feature type="compositionally biased region" description="Low complexity" evidence="1">
    <location>
        <begin position="176"/>
        <end position="187"/>
    </location>
</feature>
<gene>
    <name evidence="2" type="ORF">DdX_07868</name>
</gene>
<feature type="compositionally biased region" description="Polar residues" evidence="1">
    <location>
        <begin position="88"/>
        <end position="109"/>
    </location>
</feature>
<dbReference type="AlphaFoldDB" id="A0AAD4N5D3"/>
<proteinExistence type="predicted"/>
<comment type="caution">
    <text evidence="2">The sequence shown here is derived from an EMBL/GenBank/DDBJ whole genome shotgun (WGS) entry which is preliminary data.</text>
</comment>
<keyword evidence="3" id="KW-1185">Reference proteome</keyword>
<feature type="region of interest" description="Disordered" evidence="1">
    <location>
        <begin position="1"/>
        <end position="28"/>
    </location>
</feature>
<feature type="compositionally biased region" description="Polar residues" evidence="1">
    <location>
        <begin position="16"/>
        <end position="25"/>
    </location>
</feature>
<evidence type="ECO:0000313" key="3">
    <source>
        <dbReference type="Proteomes" id="UP001201812"/>
    </source>
</evidence>
<feature type="region of interest" description="Disordered" evidence="1">
    <location>
        <begin position="79"/>
        <end position="198"/>
    </location>
</feature>
<dbReference type="Proteomes" id="UP001201812">
    <property type="component" value="Unassembled WGS sequence"/>
</dbReference>
<organism evidence="2 3">
    <name type="scientific">Ditylenchus destructor</name>
    <dbReference type="NCBI Taxonomy" id="166010"/>
    <lineage>
        <taxon>Eukaryota</taxon>
        <taxon>Metazoa</taxon>
        <taxon>Ecdysozoa</taxon>
        <taxon>Nematoda</taxon>
        <taxon>Chromadorea</taxon>
        <taxon>Rhabditida</taxon>
        <taxon>Tylenchina</taxon>
        <taxon>Tylenchomorpha</taxon>
        <taxon>Sphaerularioidea</taxon>
        <taxon>Anguinidae</taxon>
        <taxon>Anguininae</taxon>
        <taxon>Ditylenchus</taxon>
    </lineage>
</organism>
<evidence type="ECO:0000256" key="1">
    <source>
        <dbReference type="SAM" id="MobiDB-lite"/>
    </source>
</evidence>
<evidence type="ECO:0000313" key="2">
    <source>
        <dbReference type="EMBL" id="KAI1715549.1"/>
    </source>
</evidence>
<accession>A0AAD4N5D3</accession>
<protein>
    <submittedName>
        <fullName evidence="2">Uncharacterized protein</fullName>
    </submittedName>
</protein>
<reference evidence="2" key="1">
    <citation type="submission" date="2022-01" db="EMBL/GenBank/DDBJ databases">
        <title>Genome Sequence Resource for Two Populations of Ditylenchus destructor, the Migratory Endoparasitic Phytonematode.</title>
        <authorList>
            <person name="Zhang H."/>
            <person name="Lin R."/>
            <person name="Xie B."/>
        </authorList>
    </citation>
    <scope>NUCLEOTIDE SEQUENCE</scope>
    <source>
        <strain evidence="2">BazhouSP</strain>
    </source>
</reference>
<name>A0AAD4N5D3_9BILA</name>